<protein>
    <submittedName>
        <fullName evidence="1">Uncharacterized protein</fullName>
    </submittedName>
</protein>
<comment type="caution">
    <text evidence="1">The sequence shown here is derived from an EMBL/GenBank/DDBJ whole genome shotgun (WGS) entry which is preliminary data.</text>
</comment>
<reference evidence="1" key="1">
    <citation type="journal article" date="2015" name="Nature">
        <title>Complex archaea that bridge the gap between prokaryotes and eukaryotes.</title>
        <authorList>
            <person name="Spang A."/>
            <person name="Saw J.H."/>
            <person name="Jorgensen S.L."/>
            <person name="Zaremba-Niedzwiedzka K."/>
            <person name="Martijn J."/>
            <person name="Lind A.E."/>
            <person name="van Eijk R."/>
            <person name="Schleper C."/>
            <person name="Guy L."/>
            <person name="Ettema T.J."/>
        </authorList>
    </citation>
    <scope>NUCLEOTIDE SEQUENCE</scope>
</reference>
<dbReference type="AlphaFoldDB" id="A0A0F9JMQ4"/>
<organism evidence="1">
    <name type="scientific">marine sediment metagenome</name>
    <dbReference type="NCBI Taxonomy" id="412755"/>
    <lineage>
        <taxon>unclassified sequences</taxon>
        <taxon>metagenomes</taxon>
        <taxon>ecological metagenomes</taxon>
    </lineage>
</organism>
<dbReference type="EMBL" id="LAZR01009728">
    <property type="protein sequence ID" value="KKM70918.1"/>
    <property type="molecule type" value="Genomic_DNA"/>
</dbReference>
<proteinExistence type="predicted"/>
<sequence length="215" mass="24947">DFADRNRAFFNQREGMKQFAKIEFEDREASNKIDAAIDTYFDVNVDDYEQPDGTTDWGAFFDAQDAALASLSPSEKRDVLAKVIHKFDTPTVVEFRRAQDTRDELEDISRVVGLKPQEHKELQKWLEERVAAARRAWLEDGVDVSLEDAVRAMLERDGKPANFSQWALLLRGGIPDQLRNQRFDDFLLDEASGLLRRFFPELYESQRVLEQLSQR</sequence>
<name>A0A0F9JMQ4_9ZZZZ</name>
<feature type="non-terminal residue" evidence="1">
    <location>
        <position position="1"/>
    </location>
</feature>
<evidence type="ECO:0000313" key="1">
    <source>
        <dbReference type="EMBL" id="KKM70918.1"/>
    </source>
</evidence>
<gene>
    <name evidence="1" type="ORF">LCGC14_1435940</name>
</gene>
<accession>A0A0F9JMQ4</accession>